<organism evidence="1 2">
    <name type="scientific">Racocetra persica</name>
    <dbReference type="NCBI Taxonomy" id="160502"/>
    <lineage>
        <taxon>Eukaryota</taxon>
        <taxon>Fungi</taxon>
        <taxon>Fungi incertae sedis</taxon>
        <taxon>Mucoromycota</taxon>
        <taxon>Glomeromycotina</taxon>
        <taxon>Glomeromycetes</taxon>
        <taxon>Diversisporales</taxon>
        <taxon>Gigasporaceae</taxon>
        <taxon>Racocetra</taxon>
    </lineage>
</organism>
<protein>
    <submittedName>
        <fullName evidence="1">1655_t:CDS:1</fullName>
    </submittedName>
</protein>
<reference evidence="1" key="1">
    <citation type="submission" date="2021-06" db="EMBL/GenBank/DDBJ databases">
        <authorList>
            <person name="Kallberg Y."/>
            <person name="Tangrot J."/>
            <person name="Rosling A."/>
        </authorList>
    </citation>
    <scope>NUCLEOTIDE SEQUENCE</scope>
    <source>
        <strain evidence="1">MA461A</strain>
    </source>
</reference>
<feature type="non-terminal residue" evidence="1">
    <location>
        <position position="1"/>
    </location>
</feature>
<dbReference type="EMBL" id="CAJVQC010109270">
    <property type="protein sequence ID" value="CAG8834490.1"/>
    <property type="molecule type" value="Genomic_DNA"/>
</dbReference>
<name>A0ACA9SBE2_9GLOM</name>
<evidence type="ECO:0000313" key="1">
    <source>
        <dbReference type="EMBL" id="CAG8834490.1"/>
    </source>
</evidence>
<feature type="non-terminal residue" evidence="1">
    <location>
        <position position="90"/>
    </location>
</feature>
<accession>A0ACA9SBE2</accession>
<evidence type="ECO:0000313" key="2">
    <source>
        <dbReference type="Proteomes" id="UP000789920"/>
    </source>
</evidence>
<comment type="caution">
    <text evidence="1">The sequence shown here is derived from an EMBL/GenBank/DDBJ whole genome shotgun (WGS) entry which is preliminary data.</text>
</comment>
<gene>
    <name evidence="1" type="ORF">RPERSI_LOCUS29212</name>
</gene>
<keyword evidence="2" id="KW-1185">Reference proteome</keyword>
<dbReference type="Proteomes" id="UP000789920">
    <property type="component" value="Unassembled WGS sequence"/>
</dbReference>
<proteinExistence type="predicted"/>
<sequence>YTVLVYNELLPGTIAGISVLKNKSVVGQGFSTACEGFKVHIQNSVKSYDLSSSVQFSHEKDKFRGPFTNDRDHKWKFTGSKNKWDIEQLA</sequence>